<dbReference type="Proteomes" id="UP000494165">
    <property type="component" value="Unassembled WGS sequence"/>
</dbReference>
<dbReference type="PROSITE" id="PS01282">
    <property type="entry name" value="BIR_REPEAT_1"/>
    <property type="match status" value="1"/>
</dbReference>
<gene>
    <name evidence="2" type="ORF">CLODIP_2_CD14626</name>
</gene>
<dbReference type="PROSITE" id="PS50143">
    <property type="entry name" value="BIR_REPEAT_2"/>
    <property type="match status" value="2"/>
</dbReference>
<dbReference type="InterPro" id="IPR050784">
    <property type="entry name" value="IAP"/>
</dbReference>
<sequence length="474" mass="54308">MPFFQRLLRCETTHNKKSQVVRKEQPPTTQSAISSGSEKSKEEHHPLNLNYAMHRLFTIPLRIFRELPFHCLRSLADLGLYYECINNQEFLRSKFCEFRANLEEILEQCFAHGAENFKKELEEGNYGINDSDNVPMGNVDIVLNYKYEAHRLYSLLKYSDWQCVKPCDLARSGFYFTGEGDKARCAFCNLEVRGWEEGDEPDTEHTRWNPNCPFMQKDPLIFNIPIGSEHLEVKHDCLSMMGCVGANPFDSRNKNVKNYGGNVQLVKSNRYIVTPQDLNIHDLDAPLNPEFLTLHSRIDSYKEFWPKSKKLTPRLMAEAGYFYSGKGDRAICYHCNLGLKDWDQNDDPFIQHCKWNSSCQYLLMRKGQDFVEMVLRSTKNKEEIANAPTKRCTDGDIRCLNCRLDCVSKVNLPCGHMTFCSSCPANDSCMVCGLEVIAEVKVPGFSDVETGTIEKTVLSSLTDEAKAKQKQIVA</sequence>
<dbReference type="Gene3D" id="1.10.1170.10">
    <property type="entry name" value="Inhibitor Of Apoptosis Protein (2mihbC-IAP-1), Chain A"/>
    <property type="match status" value="2"/>
</dbReference>
<dbReference type="GO" id="GO:0005737">
    <property type="term" value="C:cytoplasm"/>
    <property type="evidence" value="ECO:0007669"/>
    <property type="project" value="TreeGrafter"/>
</dbReference>
<dbReference type="AlphaFoldDB" id="A0A8S1E3T8"/>
<dbReference type="Pfam" id="PF00653">
    <property type="entry name" value="BIR"/>
    <property type="match status" value="2"/>
</dbReference>
<dbReference type="EMBL" id="CADEPI010000539">
    <property type="protein sequence ID" value="CAB3387126.1"/>
    <property type="molecule type" value="Genomic_DNA"/>
</dbReference>
<dbReference type="SUPFAM" id="SSF57924">
    <property type="entry name" value="Inhibitor of apoptosis (IAP) repeat"/>
    <property type="match status" value="2"/>
</dbReference>
<dbReference type="OrthoDB" id="5855668at2759"/>
<dbReference type="CDD" id="cd00022">
    <property type="entry name" value="BIR"/>
    <property type="match status" value="2"/>
</dbReference>
<reference evidence="2 3" key="1">
    <citation type="submission" date="2020-04" db="EMBL/GenBank/DDBJ databases">
        <authorList>
            <person name="Alioto T."/>
            <person name="Alioto T."/>
            <person name="Gomez Garrido J."/>
        </authorList>
    </citation>
    <scope>NUCLEOTIDE SEQUENCE [LARGE SCALE GENOMIC DNA]</scope>
</reference>
<dbReference type="GO" id="GO:0005634">
    <property type="term" value="C:nucleus"/>
    <property type="evidence" value="ECO:0007669"/>
    <property type="project" value="TreeGrafter"/>
</dbReference>
<evidence type="ECO:0000313" key="2">
    <source>
        <dbReference type="EMBL" id="CAB3387126.1"/>
    </source>
</evidence>
<dbReference type="PANTHER" id="PTHR10044:SF139">
    <property type="entry name" value="DEATH-ASSOCIATED INHIBITOR OF APOPTOSIS 2"/>
    <property type="match status" value="1"/>
</dbReference>
<evidence type="ECO:0000313" key="3">
    <source>
        <dbReference type="Proteomes" id="UP000494165"/>
    </source>
</evidence>
<name>A0A8S1E3T8_9INSE</name>
<proteinExistence type="predicted"/>
<protein>
    <recommendedName>
        <fullName evidence="4">RING-type domain-containing protein</fullName>
    </recommendedName>
</protein>
<feature type="region of interest" description="Disordered" evidence="1">
    <location>
        <begin position="18"/>
        <end position="44"/>
    </location>
</feature>
<accession>A0A8S1E3T8</accession>
<dbReference type="SMART" id="SM00238">
    <property type="entry name" value="BIR"/>
    <property type="match status" value="2"/>
</dbReference>
<dbReference type="InterPro" id="IPR001370">
    <property type="entry name" value="BIR_rpt"/>
</dbReference>
<dbReference type="PANTHER" id="PTHR10044">
    <property type="entry name" value="INHIBITOR OF APOPTOSIS"/>
    <property type="match status" value="1"/>
</dbReference>
<organism evidence="2 3">
    <name type="scientific">Cloeon dipterum</name>
    <dbReference type="NCBI Taxonomy" id="197152"/>
    <lineage>
        <taxon>Eukaryota</taxon>
        <taxon>Metazoa</taxon>
        <taxon>Ecdysozoa</taxon>
        <taxon>Arthropoda</taxon>
        <taxon>Hexapoda</taxon>
        <taxon>Insecta</taxon>
        <taxon>Pterygota</taxon>
        <taxon>Palaeoptera</taxon>
        <taxon>Ephemeroptera</taxon>
        <taxon>Pisciforma</taxon>
        <taxon>Baetidae</taxon>
        <taxon>Cloeon</taxon>
    </lineage>
</organism>
<evidence type="ECO:0000256" key="1">
    <source>
        <dbReference type="SAM" id="MobiDB-lite"/>
    </source>
</evidence>
<keyword evidence="3" id="KW-1185">Reference proteome</keyword>
<comment type="caution">
    <text evidence="2">The sequence shown here is derived from an EMBL/GenBank/DDBJ whole genome shotgun (WGS) entry which is preliminary data.</text>
</comment>
<evidence type="ECO:0008006" key="4">
    <source>
        <dbReference type="Google" id="ProtNLM"/>
    </source>
</evidence>
<dbReference type="GO" id="GO:0051726">
    <property type="term" value="P:regulation of cell cycle"/>
    <property type="evidence" value="ECO:0007669"/>
    <property type="project" value="TreeGrafter"/>
</dbReference>